<accession>K4CMX8</accession>
<keyword evidence="3" id="KW-1185">Reference proteome</keyword>
<evidence type="ECO:0000313" key="3">
    <source>
        <dbReference type="Proteomes" id="UP000004994"/>
    </source>
</evidence>
<evidence type="ECO:0000256" key="1">
    <source>
        <dbReference type="SAM" id="Phobius"/>
    </source>
</evidence>
<keyword evidence="1" id="KW-0472">Membrane</keyword>
<feature type="transmembrane region" description="Helical" evidence="1">
    <location>
        <begin position="73"/>
        <end position="96"/>
    </location>
</feature>
<dbReference type="Gramene" id="Solyc08g076110.2.1">
    <property type="protein sequence ID" value="Solyc08g076110.2.1"/>
    <property type="gene ID" value="Solyc08g076110.2"/>
</dbReference>
<dbReference type="Proteomes" id="UP000004994">
    <property type="component" value="Chromosome 8"/>
</dbReference>
<keyword evidence="1" id="KW-0812">Transmembrane</keyword>
<dbReference type="PaxDb" id="4081-Solyc08g076110.2.1"/>
<reference evidence="2" key="2">
    <citation type="submission" date="2015-06" db="UniProtKB">
        <authorList>
            <consortium name="EnsemblPlants"/>
        </authorList>
    </citation>
    <scope>IDENTIFICATION</scope>
    <source>
        <strain evidence="2">cv. Heinz 1706</strain>
    </source>
</reference>
<dbReference type="HOGENOM" id="CLU_2762729_0_0_1"/>
<dbReference type="InParanoid" id="K4CMX8"/>
<keyword evidence="1" id="KW-1133">Transmembrane helix</keyword>
<organism evidence="2">
    <name type="scientific">Solanum lycopersicum</name>
    <name type="common">Tomato</name>
    <name type="synonym">Lycopersicon esculentum</name>
    <dbReference type="NCBI Taxonomy" id="4081"/>
    <lineage>
        <taxon>Eukaryota</taxon>
        <taxon>Viridiplantae</taxon>
        <taxon>Streptophyta</taxon>
        <taxon>Embryophyta</taxon>
        <taxon>Tracheophyta</taxon>
        <taxon>Spermatophyta</taxon>
        <taxon>Magnoliopsida</taxon>
        <taxon>eudicotyledons</taxon>
        <taxon>Gunneridae</taxon>
        <taxon>Pentapetalae</taxon>
        <taxon>asterids</taxon>
        <taxon>lamiids</taxon>
        <taxon>Solanales</taxon>
        <taxon>Solanaceae</taxon>
        <taxon>Solanoideae</taxon>
        <taxon>Solaneae</taxon>
        <taxon>Solanum</taxon>
        <taxon>Solanum subgen. Lycopersicon</taxon>
    </lineage>
</organism>
<evidence type="ECO:0000313" key="2">
    <source>
        <dbReference type="EnsemblPlants" id="Solyc08g076110.2.1"/>
    </source>
</evidence>
<dbReference type="AlphaFoldDB" id="K4CMX8"/>
<feature type="transmembrane region" description="Helical" evidence="1">
    <location>
        <begin position="37"/>
        <end position="61"/>
    </location>
</feature>
<protein>
    <submittedName>
        <fullName evidence="2">Uncharacterized protein</fullName>
    </submittedName>
</protein>
<feature type="transmembrane region" description="Helical" evidence="1">
    <location>
        <begin position="12"/>
        <end position="31"/>
    </location>
</feature>
<dbReference type="EnsemblPlants" id="Solyc08g076110.2.1">
    <property type="protein sequence ID" value="Solyc08g076110.2.1"/>
    <property type="gene ID" value="Solyc08g076110.2"/>
</dbReference>
<sequence length="113" mass="13267">MFHGRRECDPYIASLVIYVNRIFCYNFQLFQRIGMLWIFYISNMVISKISSWSIGSAAYSSRTVLAPLSRRSFFLYTTGLAFINSETIFSAGLYRIHPPILISYLLWERIRMS</sequence>
<reference evidence="2" key="1">
    <citation type="journal article" date="2012" name="Nature">
        <title>The tomato genome sequence provides insights into fleshy fruit evolution.</title>
        <authorList>
            <consortium name="Tomato Genome Consortium"/>
        </authorList>
    </citation>
    <scope>NUCLEOTIDE SEQUENCE [LARGE SCALE GENOMIC DNA]</scope>
    <source>
        <strain evidence="2">cv. Heinz 1706</strain>
    </source>
</reference>
<name>K4CMX8_SOLLC</name>
<proteinExistence type="predicted"/>